<evidence type="ECO:0000256" key="7">
    <source>
        <dbReference type="ARBA" id="ARBA00022927"/>
    </source>
</evidence>
<evidence type="ECO:0000256" key="2">
    <source>
        <dbReference type="ARBA" id="ARBA00006931"/>
    </source>
</evidence>
<comment type="function">
    <text evidence="10">Involved in inositol deacylation of GPI-anchored proteins which plays important roles in the quality control and ER-associated degradation of GPI-anchored proteins.</text>
</comment>
<feature type="transmembrane region" description="Helical" evidence="10">
    <location>
        <begin position="47"/>
        <end position="66"/>
    </location>
</feature>
<feature type="transmembrane region" description="Helical" evidence="10">
    <location>
        <begin position="12"/>
        <end position="35"/>
    </location>
</feature>
<feature type="transmembrane region" description="Helical" evidence="10">
    <location>
        <begin position="392"/>
        <end position="411"/>
    </location>
</feature>
<keyword evidence="8 10" id="KW-1133">Transmembrane helix</keyword>
<dbReference type="STRING" id="436017.A4SAN6"/>
<dbReference type="GeneID" id="5006523"/>
<dbReference type="OrthoDB" id="348976at2759"/>
<keyword evidence="7 10" id="KW-0653">Protein transport</keyword>
<keyword evidence="13" id="KW-1185">Reference proteome</keyword>
<feature type="transmembrane region" description="Helical" evidence="10">
    <location>
        <begin position="450"/>
        <end position="472"/>
    </location>
</feature>
<evidence type="ECO:0000256" key="3">
    <source>
        <dbReference type="ARBA" id="ARBA00022448"/>
    </source>
</evidence>
<protein>
    <recommendedName>
        <fullName evidence="10">GPI inositol-deacylase</fullName>
        <ecNumber evidence="10">3.1.-.-</ecNumber>
    </recommendedName>
</protein>
<evidence type="ECO:0000313" key="12">
    <source>
        <dbReference type="EMBL" id="ABP00782.1"/>
    </source>
</evidence>
<dbReference type="Proteomes" id="UP000001568">
    <property type="component" value="Chromosome 20"/>
</dbReference>
<feature type="transmembrane region" description="Helical" evidence="10">
    <location>
        <begin position="493"/>
        <end position="517"/>
    </location>
</feature>
<evidence type="ECO:0000256" key="9">
    <source>
        <dbReference type="ARBA" id="ARBA00023136"/>
    </source>
</evidence>
<dbReference type="GO" id="GO:0005789">
    <property type="term" value="C:endoplasmic reticulum membrane"/>
    <property type="evidence" value="ECO:0007669"/>
    <property type="project" value="UniProtKB-SubCell"/>
</dbReference>
<dbReference type="InterPro" id="IPR039529">
    <property type="entry name" value="PGAP1/BST1"/>
</dbReference>
<evidence type="ECO:0000256" key="1">
    <source>
        <dbReference type="ARBA" id="ARBA00004477"/>
    </source>
</evidence>
<dbReference type="HOGENOM" id="CLU_582158_0_0_1"/>
<evidence type="ECO:0000313" key="13">
    <source>
        <dbReference type="Proteomes" id="UP000001568"/>
    </source>
</evidence>
<dbReference type="PANTHER" id="PTHR15495:SF7">
    <property type="entry name" value="GPI INOSITOL-DEACYLASE"/>
    <property type="match status" value="1"/>
</dbReference>
<keyword evidence="3 10" id="KW-0813">Transport</keyword>
<feature type="transmembrane region" description="Helical" evidence="10">
    <location>
        <begin position="356"/>
        <end position="380"/>
    </location>
</feature>
<organism evidence="12 13">
    <name type="scientific">Ostreococcus lucimarinus (strain CCE9901)</name>
    <dbReference type="NCBI Taxonomy" id="436017"/>
    <lineage>
        <taxon>Eukaryota</taxon>
        <taxon>Viridiplantae</taxon>
        <taxon>Chlorophyta</taxon>
        <taxon>Mamiellophyceae</taxon>
        <taxon>Mamiellales</taxon>
        <taxon>Bathycoccaceae</taxon>
        <taxon>Ostreococcus</taxon>
    </lineage>
</organism>
<dbReference type="GO" id="GO:0050185">
    <property type="term" value="F:phosphatidylinositol deacylase activity"/>
    <property type="evidence" value="ECO:0007669"/>
    <property type="project" value="TreeGrafter"/>
</dbReference>
<proteinExistence type="inferred from homology"/>
<keyword evidence="5 10" id="KW-0378">Hydrolase</keyword>
<gene>
    <name evidence="12" type="ORF">OSTLU_29324</name>
</gene>
<name>A4SAN6_OSTLU</name>
<dbReference type="GO" id="GO:0006888">
    <property type="term" value="P:endoplasmic reticulum to Golgi vesicle-mediated transport"/>
    <property type="evidence" value="ECO:0007669"/>
    <property type="project" value="TreeGrafter"/>
</dbReference>
<evidence type="ECO:0000256" key="4">
    <source>
        <dbReference type="ARBA" id="ARBA00022692"/>
    </source>
</evidence>
<comment type="subcellular location">
    <subcellularLocation>
        <location evidence="1">Endoplasmic reticulum membrane</location>
        <topology evidence="1">Multi-pass membrane protein</topology>
    </subcellularLocation>
</comment>
<feature type="domain" description="GPI inositol-deacylase PGAP1-like alpha/beta" evidence="11">
    <location>
        <begin position="96"/>
        <end position="304"/>
    </location>
</feature>
<dbReference type="KEGG" id="olu:OSTLU_29324"/>
<dbReference type="eggNOG" id="KOG3724">
    <property type="taxonomic scope" value="Eukaryota"/>
</dbReference>
<dbReference type="GO" id="GO:0015031">
    <property type="term" value="P:protein transport"/>
    <property type="evidence" value="ECO:0007669"/>
    <property type="project" value="UniProtKB-KW"/>
</dbReference>
<accession>A4SAN6</accession>
<dbReference type="AlphaFoldDB" id="A4SAN6"/>
<reference evidence="12 13" key="1">
    <citation type="journal article" date="2007" name="Proc. Natl. Acad. Sci. U.S.A.">
        <title>The tiny eukaryote Ostreococcus provides genomic insights into the paradox of plankton speciation.</title>
        <authorList>
            <person name="Palenik B."/>
            <person name="Grimwood J."/>
            <person name="Aerts A."/>
            <person name="Rouze P."/>
            <person name="Salamov A."/>
            <person name="Putnam N."/>
            <person name="Dupont C."/>
            <person name="Jorgensen R."/>
            <person name="Derelle E."/>
            <person name="Rombauts S."/>
            <person name="Zhou K."/>
            <person name="Otillar R."/>
            <person name="Merchant S.S."/>
            <person name="Podell S."/>
            <person name="Gaasterland T."/>
            <person name="Napoli C."/>
            <person name="Gendler K."/>
            <person name="Manuell A."/>
            <person name="Tai V."/>
            <person name="Vallon O."/>
            <person name="Piganeau G."/>
            <person name="Jancek S."/>
            <person name="Heijde M."/>
            <person name="Jabbari K."/>
            <person name="Bowler C."/>
            <person name="Lohr M."/>
            <person name="Robbens S."/>
            <person name="Werner G."/>
            <person name="Dubchak I."/>
            <person name="Pazour G.J."/>
            <person name="Ren Q."/>
            <person name="Paulsen I."/>
            <person name="Delwiche C."/>
            <person name="Schmutz J."/>
            <person name="Rokhsar D."/>
            <person name="Van de Peer Y."/>
            <person name="Moreau H."/>
            <person name="Grigoriev I.V."/>
        </authorList>
    </citation>
    <scope>NUCLEOTIDE SEQUENCE [LARGE SCALE GENOMIC DNA]</scope>
    <source>
        <strain evidence="12 13">CCE9901</strain>
    </source>
</reference>
<evidence type="ECO:0000259" key="11">
    <source>
        <dbReference type="Pfam" id="PF07819"/>
    </source>
</evidence>
<comment type="similarity">
    <text evidence="2 10">Belongs to the GPI inositol-deacylase family.</text>
</comment>
<keyword evidence="9 10" id="KW-0472">Membrane</keyword>
<sequence length="535" mass="56259">MPRPRAARLAAFDVAGVVALVAVAAAWCVVLSTAYGGENRCDMSYMYPSFFPVTNVALASPAHALYRYRDARARDDDVDDRARASGDASACVVINVFVPGTGGGYGQARSAASGTLESEGCRVEHYALDFAEELSAYNGMLLARQAKSVARALDGLRTLERARTERRVVAGWSVVGHSAGGLAAMEAAASALGSELGLTIVNLATPSAWNPVSLTLTQRAREAGVRRRWRTSDARRSVALVSVVGGERDRQVSSSPMGFVDDWVEEGLGVSASASTASRVGVSADHRCAAWCKQLIVAISRGFAEAFPRSKVLTAHQRARAFRDALGDKDAARAPSPTFGVPARAYEATQERTPSALAGVVANVLAPRSVMSAFAFALIAHAASPSILRERVVESVIASLAVYVASGWIANRAFDVRGDVRRALTTCMVLAHVPSLIAWAHHVLRTLPTYGFHALVPPFGAMDAVALCFAAASTRFGAIARDQSSGASRARQVAWCLAAGAAAPGNVGLIHIAGAVVHCAETLRLPRASLPKKVA</sequence>
<dbReference type="PANTHER" id="PTHR15495">
    <property type="entry name" value="NEGATIVE REGULATOR OF VESICLE FORMATION-RELATED"/>
    <property type="match status" value="1"/>
</dbReference>
<dbReference type="EC" id="3.1.-.-" evidence="10"/>
<dbReference type="InterPro" id="IPR029058">
    <property type="entry name" value="AB_hydrolase_fold"/>
</dbReference>
<evidence type="ECO:0000256" key="10">
    <source>
        <dbReference type="RuleBase" id="RU365011"/>
    </source>
</evidence>
<evidence type="ECO:0000256" key="5">
    <source>
        <dbReference type="ARBA" id="ARBA00022801"/>
    </source>
</evidence>
<dbReference type="Pfam" id="PF07819">
    <property type="entry name" value="PGAP1"/>
    <property type="match status" value="1"/>
</dbReference>
<dbReference type="Gramene" id="ABP00782">
    <property type="protein sequence ID" value="ABP00782"/>
    <property type="gene ID" value="OSTLU_29324"/>
</dbReference>
<evidence type="ECO:0000256" key="8">
    <source>
        <dbReference type="ARBA" id="ARBA00022989"/>
    </source>
</evidence>
<feature type="transmembrane region" description="Helical" evidence="10">
    <location>
        <begin position="423"/>
        <end position="444"/>
    </location>
</feature>
<dbReference type="InterPro" id="IPR012908">
    <property type="entry name" value="PGAP1-ab_dom-like"/>
</dbReference>
<dbReference type="EMBL" id="CP000600">
    <property type="protein sequence ID" value="ABP00782.1"/>
    <property type="molecule type" value="Genomic_DNA"/>
</dbReference>
<dbReference type="OMA" id="DQVEYVT"/>
<dbReference type="SUPFAM" id="SSF53474">
    <property type="entry name" value="alpha/beta-Hydrolases"/>
    <property type="match status" value="1"/>
</dbReference>
<dbReference type="RefSeq" id="XP_001422465.1">
    <property type="nucleotide sequence ID" value="XM_001422428.1"/>
</dbReference>
<keyword evidence="4 10" id="KW-0812">Transmembrane</keyword>
<keyword evidence="6 10" id="KW-0256">Endoplasmic reticulum</keyword>
<dbReference type="Gene3D" id="3.40.50.1820">
    <property type="entry name" value="alpha/beta hydrolase"/>
    <property type="match status" value="1"/>
</dbReference>
<dbReference type="GO" id="GO:0006505">
    <property type="term" value="P:GPI anchor metabolic process"/>
    <property type="evidence" value="ECO:0007669"/>
    <property type="project" value="TreeGrafter"/>
</dbReference>
<evidence type="ECO:0000256" key="6">
    <source>
        <dbReference type="ARBA" id="ARBA00022824"/>
    </source>
</evidence>